<dbReference type="KEGG" id="lamb:KBB96_16495"/>
<evidence type="ECO:0000313" key="2">
    <source>
        <dbReference type="Proteomes" id="UP000676169"/>
    </source>
</evidence>
<dbReference type="EMBL" id="CP073100">
    <property type="protein sequence ID" value="QUE50455.1"/>
    <property type="molecule type" value="Genomic_DNA"/>
</dbReference>
<dbReference type="SUPFAM" id="SSF48239">
    <property type="entry name" value="Terpenoid cyclases/Protein prenyltransferases"/>
    <property type="match status" value="1"/>
</dbReference>
<dbReference type="Gene3D" id="1.50.10.20">
    <property type="match status" value="1"/>
</dbReference>
<dbReference type="InterPro" id="IPR008930">
    <property type="entry name" value="Terpenoid_cyclase/PrenylTrfase"/>
</dbReference>
<keyword evidence="2" id="KW-1185">Reference proteome</keyword>
<dbReference type="RefSeq" id="WP_211630595.1">
    <property type="nucleotide sequence ID" value="NZ_CP073100.1"/>
</dbReference>
<protein>
    <recommendedName>
        <fullName evidence="3">Squalene cyclase C-terminal domain-containing protein</fullName>
    </recommendedName>
</protein>
<name>A0A975G8W4_9BACT</name>
<sequence>MIRPLVISALLLAAVRGEDEPSRDKVRELTPVPATEENIDAAIRRGVDFLVANQNPNGSWGGPTLTKDLNIYAPLPGAHHAFRAGASGLAMSGLLDSHDDRPEVKASLDRAAAWTRENLPKLRRADQTTTYNVWGHAYGLRAMTRFWEHETDPAKKAEWQKLGQEQIELVGRSEDVNGGWGYLDLFDDLTTKKPSGTPTSFTTATVLLSMAEAKRVMNVKLDDKLVEHALVSLRRQRTPDFSYLYSLSFVYHPRAPINRPAGSLGRSQACNAALRTYDGDKLVTNEVLDTWAGRFLDRQGFLDNGRERPVPHEAPFQIAGYFYYYGIYYFTESAKFLPKEKQAAYAKRLSGLLLTRQQKDGSWWDYPLYNYHRSYGTGYALMSLAWCREAMKP</sequence>
<accession>A0A975G8W4</accession>
<evidence type="ECO:0000313" key="1">
    <source>
        <dbReference type="EMBL" id="QUE50455.1"/>
    </source>
</evidence>
<reference evidence="1" key="1">
    <citation type="submission" date="2021-04" db="EMBL/GenBank/DDBJ databases">
        <title>Luteolibacter sp. 32A isolated from the skin of an Anderson's salamander (Ambystoma andersonii).</title>
        <authorList>
            <person name="Spergser J."/>
            <person name="Busse H.-J."/>
        </authorList>
    </citation>
    <scope>NUCLEOTIDE SEQUENCE</scope>
    <source>
        <strain evidence="1">32A</strain>
    </source>
</reference>
<proteinExistence type="predicted"/>
<gene>
    <name evidence="1" type="ORF">KBB96_16495</name>
</gene>
<evidence type="ECO:0008006" key="3">
    <source>
        <dbReference type="Google" id="ProtNLM"/>
    </source>
</evidence>
<dbReference type="Proteomes" id="UP000676169">
    <property type="component" value="Chromosome"/>
</dbReference>
<organism evidence="1 2">
    <name type="scientific">Luteolibacter ambystomatis</name>
    <dbReference type="NCBI Taxonomy" id="2824561"/>
    <lineage>
        <taxon>Bacteria</taxon>
        <taxon>Pseudomonadati</taxon>
        <taxon>Verrucomicrobiota</taxon>
        <taxon>Verrucomicrobiia</taxon>
        <taxon>Verrucomicrobiales</taxon>
        <taxon>Verrucomicrobiaceae</taxon>
        <taxon>Luteolibacter</taxon>
    </lineage>
</organism>
<dbReference type="AlphaFoldDB" id="A0A975G8W4"/>